<dbReference type="InterPro" id="IPR005829">
    <property type="entry name" value="Sugar_transporter_CS"/>
</dbReference>
<keyword evidence="9" id="KW-1185">Reference proteome</keyword>
<feature type="transmembrane region" description="Helical" evidence="6">
    <location>
        <begin position="185"/>
        <end position="206"/>
    </location>
</feature>
<feature type="transmembrane region" description="Helical" evidence="6">
    <location>
        <begin position="127"/>
        <end position="145"/>
    </location>
</feature>
<dbReference type="PROSITE" id="PS50850">
    <property type="entry name" value="MFS"/>
    <property type="match status" value="1"/>
</dbReference>
<gene>
    <name evidence="8" type="ORF">DCHRY22_LOCUS4160</name>
</gene>
<evidence type="ECO:0000256" key="1">
    <source>
        <dbReference type="ARBA" id="ARBA00004141"/>
    </source>
</evidence>
<reference evidence="8" key="1">
    <citation type="submission" date="2021-09" db="EMBL/GenBank/DDBJ databases">
        <authorList>
            <person name="Martin H S."/>
        </authorList>
    </citation>
    <scope>NUCLEOTIDE SEQUENCE</scope>
</reference>
<dbReference type="Proteomes" id="UP000789524">
    <property type="component" value="Unassembled WGS sequence"/>
</dbReference>
<organism evidence="8 9">
    <name type="scientific">Danaus chrysippus</name>
    <name type="common">African queen</name>
    <dbReference type="NCBI Taxonomy" id="151541"/>
    <lineage>
        <taxon>Eukaryota</taxon>
        <taxon>Metazoa</taxon>
        <taxon>Ecdysozoa</taxon>
        <taxon>Arthropoda</taxon>
        <taxon>Hexapoda</taxon>
        <taxon>Insecta</taxon>
        <taxon>Pterygota</taxon>
        <taxon>Neoptera</taxon>
        <taxon>Endopterygota</taxon>
        <taxon>Lepidoptera</taxon>
        <taxon>Glossata</taxon>
        <taxon>Ditrysia</taxon>
        <taxon>Papilionoidea</taxon>
        <taxon>Nymphalidae</taxon>
        <taxon>Danainae</taxon>
        <taxon>Danaini</taxon>
        <taxon>Danaina</taxon>
        <taxon>Danaus</taxon>
        <taxon>Anosia</taxon>
    </lineage>
</organism>
<dbReference type="PROSITE" id="PS00216">
    <property type="entry name" value="SUGAR_TRANSPORT_1"/>
    <property type="match status" value="1"/>
</dbReference>
<name>A0A8J2QH96_9NEOP</name>
<evidence type="ECO:0000256" key="6">
    <source>
        <dbReference type="SAM" id="Phobius"/>
    </source>
</evidence>
<evidence type="ECO:0000256" key="3">
    <source>
        <dbReference type="ARBA" id="ARBA00022989"/>
    </source>
</evidence>
<dbReference type="InterPro" id="IPR005828">
    <property type="entry name" value="MFS_sugar_transport-like"/>
</dbReference>
<dbReference type="PANTHER" id="PTHR24064">
    <property type="entry name" value="SOLUTE CARRIER FAMILY 22 MEMBER"/>
    <property type="match status" value="1"/>
</dbReference>
<comment type="subcellular location">
    <subcellularLocation>
        <location evidence="1">Membrane</location>
        <topology evidence="1">Multi-pass membrane protein</topology>
    </subcellularLocation>
</comment>
<sequence length="332" mass="38518">MSETKEKFELDDVLDKFGVMKRYHLEKMILIFIAFLVNEVHYTNYIFAAEEVSYRCKDDFEGKSQCSFNETYTCPEWVYDNNDSFFAYFQLACQEWKRTLVGTIHNAGYMCGLWLVGPMSDRLGRKTVAIVTSVLGALFGTLRSFSYWYWFYLVMEFLEAALGDSCSPFYILALELVSPRKRIPFYMYCSFGYSFGGIVVAFLAWVTPDWRWFLRSIYVPSFFFIFYTFILDESPRWLYTKGRRDEAERILKNASNKNKMEIDKQVLDKLSCEVSPNAMYWKGLPSLIFGVTAVIAALVTCFVPDVSNESLPDTVEQAEGMGKPKKTNIQGR</sequence>
<accession>A0A8J2QH96</accession>
<dbReference type="Gene3D" id="1.20.1250.20">
    <property type="entry name" value="MFS general substrate transporter like domains"/>
    <property type="match status" value="1"/>
</dbReference>
<keyword evidence="3 6" id="KW-1133">Transmembrane helix</keyword>
<protein>
    <submittedName>
        <fullName evidence="8">(African queen) hypothetical protein</fullName>
    </submittedName>
</protein>
<proteinExistence type="predicted"/>
<evidence type="ECO:0000256" key="4">
    <source>
        <dbReference type="ARBA" id="ARBA00023136"/>
    </source>
</evidence>
<dbReference type="OrthoDB" id="2261376at2759"/>
<feature type="transmembrane region" description="Helical" evidence="6">
    <location>
        <begin position="212"/>
        <end position="231"/>
    </location>
</feature>
<evidence type="ECO:0000313" key="8">
    <source>
        <dbReference type="EMBL" id="CAG9562894.1"/>
    </source>
</evidence>
<evidence type="ECO:0000256" key="2">
    <source>
        <dbReference type="ARBA" id="ARBA00022692"/>
    </source>
</evidence>
<dbReference type="EMBL" id="CAKASE010000049">
    <property type="protein sequence ID" value="CAG9562894.1"/>
    <property type="molecule type" value="Genomic_DNA"/>
</dbReference>
<dbReference type="Pfam" id="PF00083">
    <property type="entry name" value="Sugar_tr"/>
    <property type="match status" value="1"/>
</dbReference>
<comment type="caution">
    <text evidence="8">The sequence shown here is derived from an EMBL/GenBank/DDBJ whole genome shotgun (WGS) entry which is preliminary data.</text>
</comment>
<evidence type="ECO:0000259" key="7">
    <source>
        <dbReference type="PROSITE" id="PS50850"/>
    </source>
</evidence>
<evidence type="ECO:0000256" key="5">
    <source>
        <dbReference type="SAM" id="MobiDB-lite"/>
    </source>
</evidence>
<dbReference type="AlphaFoldDB" id="A0A8J2QH96"/>
<dbReference type="SUPFAM" id="SSF103473">
    <property type="entry name" value="MFS general substrate transporter"/>
    <property type="match status" value="1"/>
</dbReference>
<keyword evidence="2 6" id="KW-0812">Transmembrane</keyword>
<feature type="transmembrane region" description="Helical" evidence="6">
    <location>
        <begin position="28"/>
        <end position="47"/>
    </location>
</feature>
<evidence type="ECO:0000313" key="9">
    <source>
        <dbReference type="Proteomes" id="UP000789524"/>
    </source>
</evidence>
<dbReference type="GO" id="GO:0022857">
    <property type="term" value="F:transmembrane transporter activity"/>
    <property type="evidence" value="ECO:0007669"/>
    <property type="project" value="InterPro"/>
</dbReference>
<dbReference type="InterPro" id="IPR020846">
    <property type="entry name" value="MFS_dom"/>
</dbReference>
<keyword evidence="4 6" id="KW-0472">Membrane</keyword>
<feature type="transmembrane region" description="Helical" evidence="6">
    <location>
        <begin position="287"/>
        <end position="306"/>
    </location>
</feature>
<feature type="region of interest" description="Disordered" evidence="5">
    <location>
        <begin position="313"/>
        <end position="332"/>
    </location>
</feature>
<dbReference type="InterPro" id="IPR036259">
    <property type="entry name" value="MFS_trans_sf"/>
</dbReference>
<feature type="domain" description="Major facilitator superfamily (MFS) profile" evidence="7">
    <location>
        <begin position="27"/>
        <end position="332"/>
    </location>
</feature>
<dbReference type="GO" id="GO:0016020">
    <property type="term" value="C:membrane"/>
    <property type="evidence" value="ECO:0007669"/>
    <property type="project" value="UniProtKB-SubCell"/>
</dbReference>